<organism evidence="1 2">
    <name type="scientific">Rhizopogon vinicolor AM-OR11-026</name>
    <dbReference type="NCBI Taxonomy" id="1314800"/>
    <lineage>
        <taxon>Eukaryota</taxon>
        <taxon>Fungi</taxon>
        <taxon>Dikarya</taxon>
        <taxon>Basidiomycota</taxon>
        <taxon>Agaricomycotina</taxon>
        <taxon>Agaricomycetes</taxon>
        <taxon>Agaricomycetidae</taxon>
        <taxon>Boletales</taxon>
        <taxon>Suillineae</taxon>
        <taxon>Rhizopogonaceae</taxon>
        <taxon>Rhizopogon</taxon>
    </lineage>
</organism>
<evidence type="ECO:0000313" key="1">
    <source>
        <dbReference type="EMBL" id="OAX33769.1"/>
    </source>
</evidence>
<proteinExistence type="predicted"/>
<gene>
    <name evidence="1" type="ORF">K503DRAFT_775244</name>
</gene>
<evidence type="ECO:0000313" key="2">
    <source>
        <dbReference type="Proteomes" id="UP000092154"/>
    </source>
</evidence>
<dbReference type="AlphaFoldDB" id="A0A1B7MMG0"/>
<protein>
    <submittedName>
        <fullName evidence="1">Uncharacterized protein</fullName>
    </submittedName>
</protein>
<dbReference type="InParanoid" id="A0A1B7MMG0"/>
<reference evidence="1 2" key="1">
    <citation type="submission" date="2016-06" db="EMBL/GenBank/DDBJ databases">
        <title>Comparative genomics of the ectomycorrhizal sister species Rhizopogon vinicolor and Rhizopogon vesiculosus (Basidiomycota: Boletales) reveals a divergence of the mating type B locus.</title>
        <authorList>
            <consortium name="DOE Joint Genome Institute"/>
            <person name="Mujic A.B."/>
            <person name="Kuo A."/>
            <person name="Tritt A."/>
            <person name="Lipzen A."/>
            <person name="Chen C."/>
            <person name="Johnson J."/>
            <person name="Sharma A."/>
            <person name="Barry K."/>
            <person name="Grigoriev I.V."/>
            <person name="Spatafora J.W."/>
        </authorList>
    </citation>
    <scope>NUCLEOTIDE SEQUENCE [LARGE SCALE GENOMIC DNA]</scope>
    <source>
        <strain evidence="1 2">AM-OR11-026</strain>
    </source>
</reference>
<dbReference type="EMBL" id="KV448710">
    <property type="protein sequence ID" value="OAX33769.1"/>
    <property type="molecule type" value="Genomic_DNA"/>
</dbReference>
<keyword evidence="2" id="KW-1185">Reference proteome</keyword>
<dbReference type="Proteomes" id="UP000092154">
    <property type="component" value="Unassembled WGS sequence"/>
</dbReference>
<name>A0A1B7MMG0_9AGAM</name>
<sequence length="59" mass="6447">MTARSGIAKAKGLGLRSGKAVAKGSGVVFDRITRKYIRVMDMLRTVALRIEVMVIKGRI</sequence>
<accession>A0A1B7MMG0</accession>